<evidence type="ECO:0000313" key="3">
    <source>
        <dbReference type="Proteomes" id="UP001153069"/>
    </source>
</evidence>
<gene>
    <name evidence="2" type="ORF">SEMRO_197_G083790.1</name>
</gene>
<sequence>MYSVPHSNQMKDTSLSSSLQDDKALRLQSKIAGARNQQRSSKRGSMRGSMRRTSLSSSTKDKAPHRNPLEDSVRDLHPHQIIDLLEVSARDDRDASFMCLQTIKNATSMLDDKPRRKRGPRRQCSSDSTYSSPH</sequence>
<dbReference type="Proteomes" id="UP001153069">
    <property type="component" value="Unassembled WGS sequence"/>
</dbReference>
<organism evidence="2 3">
    <name type="scientific">Seminavis robusta</name>
    <dbReference type="NCBI Taxonomy" id="568900"/>
    <lineage>
        <taxon>Eukaryota</taxon>
        <taxon>Sar</taxon>
        <taxon>Stramenopiles</taxon>
        <taxon>Ochrophyta</taxon>
        <taxon>Bacillariophyta</taxon>
        <taxon>Bacillariophyceae</taxon>
        <taxon>Bacillariophycidae</taxon>
        <taxon>Naviculales</taxon>
        <taxon>Naviculaceae</taxon>
        <taxon>Seminavis</taxon>
    </lineage>
</organism>
<feature type="compositionally biased region" description="Low complexity" evidence="1">
    <location>
        <begin position="46"/>
        <end position="58"/>
    </location>
</feature>
<feature type="compositionally biased region" description="Polar residues" evidence="1">
    <location>
        <begin position="1"/>
        <end position="19"/>
    </location>
</feature>
<protein>
    <submittedName>
        <fullName evidence="2">Uncharacterized protein</fullName>
    </submittedName>
</protein>
<keyword evidence="3" id="KW-1185">Reference proteome</keyword>
<evidence type="ECO:0000256" key="1">
    <source>
        <dbReference type="SAM" id="MobiDB-lite"/>
    </source>
</evidence>
<comment type="caution">
    <text evidence="2">The sequence shown here is derived from an EMBL/GenBank/DDBJ whole genome shotgun (WGS) entry which is preliminary data.</text>
</comment>
<feature type="compositionally biased region" description="Basic and acidic residues" evidence="1">
    <location>
        <begin position="59"/>
        <end position="77"/>
    </location>
</feature>
<dbReference type="AlphaFoldDB" id="A0A9N8DR66"/>
<proteinExistence type="predicted"/>
<feature type="region of interest" description="Disordered" evidence="1">
    <location>
        <begin position="105"/>
        <end position="134"/>
    </location>
</feature>
<dbReference type="EMBL" id="CAICTM010000196">
    <property type="protein sequence ID" value="CAB9504439.1"/>
    <property type="molecule type" value="Genomic_DNA"/>
</dbReference>
<feature type="compositionally biased region" description="Polar residues" evidence="1">
    <location>
        <begin position="123"/>
        <end position="134"/>
    </location>
</feature>
<name>A0A9N8DR66_9STRA</name>
<evidence type="ECO:0000313" key="2">
    <source>
        <dbReference type="EMBL" id="CAB9504439.1"/>
    </source>
</evidence>
<accession>A0A9N8DR66</accession>
<reference evidence="2" key="1">
    <citation type="submission" date="2020-06" db="EMBL/GenBank/DDBJ databases">
        <authorList>
            <consortium name="Plant Systems Biology data submission"/>
        </authorList>
    </citation>
    <scope>NUCLEOTIDE SEQUENCE</scope>
    <source>
        <strain evidence="2">D6</strain>
    </source>
</reference>
<feature type="region of interest" description="Disordered" evidence="1">
    <location>
        <begin position="1"/>
        <end position="77"/>
    </location>
</feature>